<dbReference type="RefSeq" id="WP_096805359.1">
    <property type="nucleotide sequence ID" value="NZ_CP022196.1"/>
</dbReference>
<name>A0A291GB35_9RHOB</name>
<dbReference type="EMBL" id="CP022196">
    <property type="protein sequence ID" value="ATG47260.1"/>
    <property type="molecule type" value="Genomic_DNA"/>
</dbReference>
<evidence type="ECO:0000313" key="1">
    <source>
        <dbReference type="EMBL" id="ATG47260.1"/>
    </source>
</evidence>
<accession>A0A291GB35</accession>
<dbReference type="AlphaFoldDB" id="A0A291GB35"/>
<protein>
    <submittedName>
        <fullName evidence="1">Uncharacterized protein</fullName>
    </submittedName>
</protein>
<dbReference type="OrthoDB" id="7692537at2"/>
<dbReference type="KEGG" id="ceh:CEW89_06560"/>
<gene>
    <name evidence="1" type="ORF">CEW89_06560</name>
</gene>
<dbReference type="Proteomes" id="UP000217935">
    <property type="component" value="Chromosome"/>
</dbReference>
<reference evidence="1 2" key="1">
    <citation type="submission" date="2017-06" db="EMBL/GenBank/DDBJ databases">
        <title>Celeribacter sp. TSPH2 complete genome sequence.</title>
        <authorList>
            <person name="Woo J.-H."/>
            <person name="Kim H.-S."/>
        </authorList>
    </citation>
    <scope>NUCLEOTIDE SEQUENCE [LARGE SCALE GENOMIC DNA]</scope>
    <source>
        <strain evidence="1 2">TSPH2</strain>
    </source>
</reference>
<organism evidence="1 2">
    <name type="scientific">Celeribacter ethanolicus</name>
    <dbReference type="NCBI Taxonomy" id="1758178"/>
    <lineage>
        <taxon>Bacteria</taxon>
        <taxon>Pseudomonadati</taxon>
        <taxon>Pseudomonadota</taxon>
        <taxon>Alphaproteobacteria</taxon>
        <taxon>Rhodobacterales</taxon>
        <taxon>Roseobacteraceae</taxon>
        <taxon>Celeribacter</taxon>
    </lineage>
</organism>
<evidence type="ECO:0000313" key="2">
    <source>
        <dbReference type="Proteomes" id="UP000217935"/>
    </source>
</evidence>
<proteinExistence type="predicted"/>
<sequence>MTFEEEVQARKIAKMIEAEIPENFRPDWASVSAWLWLSDTDKGCGGGAYVFDRLGYATGFSFPLQAVLTPLSTLRLMHPEQETHPWKTVLLQFGRAEPDLRLFYEYNDPYRWMVTEENYKTKIRELKPDFSDMRRLHKRGSRAVWSRNGS</sequence>
<keyword evidence="2" id="KW-1185">Reference proteome</keyword>